<dbReference type="Proteomes" id="UP000215335">
    <property type="component" value="Unassembled WGS sequence"/>
</dbReference>
<comment type="caution">
    <text evidence="2">The sequence shown here is derived from an EMBL/GenBank/DDBJ whole genome shotgun (WGS) entry which is preliminary data.</text>
</comment>
<reference evidence="2 3" key="1">
    <citation type="journal article" date="2017" name="Curr. Biol.">
        <title>The Evolution of Venom by Co-option of Single-Copy Genes.</title>
        <authorList>
            <person name="Martinson E.O."/>
            <person name="Mrinalini"/>
            <person name="Kelkar Y.D."/>
            <person name="Chang C.H."/>
            <person name="Werren J.H."/>
        </authorList>
    </citation>
    <scope>NUCLEOTIDE SEQUENCE [LARGE SCALE GENOMIC DNA]</scope>
    <source>
        <strain evidence="2 3">Alberta</strain>
        <tissue evidence="2">Whole body</tissue>
    </source>
</reference>
<proteinExistence type="predicted"/>
<accession>A0A232FLC0</accession>
<dbReference type="PROSITE" id="PS50878">
    <property type="entry name" value="RT_POL"/>
    <property type="match status" value="1"/>
</dbReference>
<dbReference type="AlphaFoldDB" id="A0A232FLC0"/>
<sequence length="249" mass="28311">MHTNLPVPLHPYVVHIFDPKVCTPKSCLDKWLVYSTVMLKVRVHIGNFESNVSNNVTITNFNIANPAHNPSQPDDTLFFTNTYKIQLIFKYLPNKTSPGLDNIPPIVLKHLPVKIIKDYTVLFNNCLNNKFYPDEWKKAKVLPILKAASSSVPCLVDLENAFDSVRIFGLLSILSELNFPIDRIQLTWHMIINCKFVTYNGLMQGTVNSPELFNILTYNIPMLFGLNKDNMHSVAFADDFIILVTARSS</sequence>
<dbReference type="InterPro" id="IPR043502">
    <property type="entry name" value="DNA/RNA_pol_sf"/>
</dbReference>
<organism evidence="2 3">
    <name type="scientific">Trichomalopsis sarcophagae</name>
    <dbReference type="NCBI Taxonomy" id="543379"/>
    <lineage>
        <taxon>Eukaryota</taxon>
        <taxon>Metazoa</taxon>
        <taxon>Ecdysozoa</taxon>
        <taxon>Arthropoda</taxon>
        <taxon>Hexapoda</taxon>
        <taxon>Insecta</taxon>
        <taxon>Pterygota</taxon>
        <taxon>Neoptera</taxon>
        <taxon>Endopterygota</taxon>
        <taxon>Hymenoptera</taxon>
        <taxon>Apocrita</taxon>
        <taxon>Proctotrupomorpha</taxon>
        <taxon>Chalcidoidea</taxon>
        <taxon>Pteromalidae</taxon>
        <taxon>Pteromalinae</taxon>
        <taxon>Trichomalopsis</taxon>
    </lineage>
</organism>
<protein>
    <recommendedName>
        <fullName evidence="1">Reverse transcriptase domain-containing protein</fullName>
    </recommendedName>
</protein>
<evidence type="ECO:0000313" key="3">
    <source>
        <dbReference type="Proteomes" id="UP000215335"/>
    </source>
</evidence>
<dbReference type="PANTHER" id="PTHR19446">
    <property type="entry name" value="REVERSE TRANSCRIPTASES"/>
    <property type="match status" value="1"/>
</dbReference>
<evidence type="ECO:0000259" key="1">
    <source>
        <dbReference type="PROSITE" id="PS50878"/>
    </source>
</evidence>
<evidence type="ECO:0000313" key="2">
    <source>
        <dbReference type="EMBL" id="OXU31137.1"/>
    </source>
</evidence>
<dbReference type="InterPro" id="IPR000477">
    <property type="entry name" value="RT_dom"/>
</dbReference>
<dbReference type="GO" id="GO:0071897">
    <property type="term" value="P:DNA biosynthetic process"/>
    <property type="evidence" value="ECO:0007669"/>
    <property type="project" value="UniProtKB-ARBA"/>
</dbReference>
<gene>
    <name evidence="2" type="ORF">TSAR_002921</name>
</gene>
<dbReference type="EMBL" id="NNAY01000085">
    <property type="protein sequence ID" value="OXU31137.1"/>
    <property type="molecule type" value="Genomic_DNA"/>
</dbReference>
<feature type="domain" description="Reverse transcriptase" evidence="1">
    <location>
        <begin position="1"/>
        <end position="249"/>
    </location>
</feature>
<dbReference type="Pfam" id="PF00078">
    <property type="entry name" value="RVT_1"/>
    <property type="match status" value="1"/>
</dbReference>
<dbReference type="SUPFAM" id="SSF56672">
    <property type="entry name" value="DNA/RNA polymerases"/>
    <property type="match status" value="1"/>
</dbReference>
<keyword evidence="3" id="KW-1185">Reference proteome</keyword>
<name>A0A232FLC0_9HYME</name>
<dbReference type="OrthoDB" id="7989680at2759"/>